<name>A0A127M5J5_9GAMM</name>
<proteinExistence type="inferred from homology"/>
<protein>
    <submittedName>
        <fullName evidence="5">Hydrolase TatD</fullName>
    </submittedName>
</protein>
<dbReference type="InterPro" id="IPR032466">
    <property type="entry name" value="Metal_Hydrolase"/>
</dbReference>
<comment type="similarity">
    <text evidence="1">Belongs to the metallo-dependent hydrolases superfamily. TatD-type hydrolase family.</text>
</comment>
<dbReference type="FunFam" id="3.20.20.140:FF:000005">
    <property type="entry name" value="TatD family hydrolase"/>
    <property type="match status" value="1"/>
</dbReference>
<evidence type="ECO:0000313" key="6">
    <source>
        <dbReference type="Proteomes" id="UP000074119"/>
    </source>
</evidence>
<dbReference type="STRING" id="1470434.AZF00_09485"/>
<dbReference type="RefSeq" id="WP_062383632.1">
    <property type="nucleotide sequence ID" value="NZ_CP014544.1"/>
</dbReference>
<accession>A0A127M5J5</accession>
<evidence type="ECO:0000256" key="4">
    <source>
        <dbReference type="PIRSR" id="PIRSR005902-1"/>
    </source>
</evidence>
<dbReference type="CDD" id="cd01310">
    <property type="entry name" value="TatD_DNAse"/>
    <property type="match status" value="1"/>
</dbReference>
<feature type="binding site" evidence="4">
    <location>
        <position position="94"/>
    </location>
    <ligand>
        <name>a divalent metal cation</name>
        <dbReference type="ChEBI" id="CHEBI:60240"/>
        <label>1</label>
    </ligand>
</feature>
<dbReference type="PROSITE" id="PS01137">
    <property type="entry name" value="TATD_1"/>
    <property type="match status" value="1"/>
</dbReference>
<evidence type="ECO:0000256" key="1">
    <source>
        <dbReference type="ARBA" id="ARBA00009275"/>
    </source>
</evidence>
<gene>
    <name evidence="5" type="ORF">AZF00_09485</name>
</gene>
<reference evidence="5 6" key="1">
    <citation type="submission" date="2015-12" db="EMBL/GenBank/DDBJ databases">
        <authorList>
            <person name="Shamseldin A."/>
            <person name="Moawad H."/>
            <person name="Abd El-Rahim W.M."/>
            <person name="Sadowsky M.J."/>
        </authorList>
    </citation>
    <scope>NUCLEOTIDE SEQUENCE [LARGE SCALE GENOMIC DNA]</scope>
    <source>
        <strain evidence="5 6">SM2</strain>
    </source>
</reference>
<dbReference type="InterPro" id="IPR015991">
    <property type="entry name" value="TatD/YcfH-like"/>
</dbReference>
<dbReference type="GO" id="GO:0004536">
    <property type="term" value="F:DNA nuclease activity"/>
    <property type="evidence" value="ECO:0007669"/>
    <property type="project" value="InterPro"/>
</dbReference>
<dbReference type="NCBIfam" id="TIGR00010">
    <property type="entry name" value="YchF/TatD family DNA exonuclease"/>
    <property type="match status" value="1"/>
</dbReference>
<feature type="binding site" evidence="4">
    <location>
        <position position="155"/>
    </location>
    <ligand>
        <name>a divalent metal cation</name>
        <dbReference type="ChEBI" id="CHEBI:60240"/>
        <label>2</label>
    </ligand>
</feature>
<organism evidence="5 6">
    <name type="scientific">Zhongshania aliphaticivorans</name>
    <dbReference type="NCBI Taxonomy" id="1470434"/>
    <lineage>
        <taxon>Bacteria</taxon>
        <taxon>Pseudomonadati</taxon>
        <taxon>Pseudomonadota</taxon>
        <taxon>Gammaproteobacteria</taxon>
        <taxon>Cellvibrionales</taxon>
        <taxon>Spongiibacteraceae</taxon>
        <taxon>Zhongshania</taxon>
    </lineage>
</organism>
<dbReference type="Proteomes" id="UP000074119">
    <property type="component" value="Chromosome"/>
</dbReference>
<feature type="binding site" evidence="4">
    <location>
        <position position="8"/>
    </location>
    <ligand>
        <name>a divalent metal cation</name>
        <dbReference type="ChEBI" id="CHEBI:60240"/>
        <label>1</label>
    </ligand>
</feature>
<dbReference type="EMBL" id="CP014544">
    <property type="protein sequence ID" value="AMO68518.1"/>
    <property type="molecule type" value="Genomic_DNA"/>
</dbReference>
<evidence type="ECO:0000256" key="3">
    <source>
        <dbReference type="ARBA" id="ARBA00022801"/>
    </source>
</evidence>
<sequence>MLVDSHCHLDRIDLSPYDGSLDAAVKAATERGVDRMLCIGIDLNNAPAVVAIAEKFPNIYASVGIHPLDIADEICSKQTLLALADHPKVVAIGETGLDYYYSSERKEEQQQSFTQHLQVSASCGKPTIVHTRDARADTLKLIAEHGSAEVGGVLHCFTESWEMAEAALDMGYYISFSGIITFKNAQELREVVRRVPMSRLLVETDSPYLAPVPYRGKKNEPKYVVEVAECVAELKGLSFADVAQQTTANFEQLFSLGR</sequence>
<dbReference type="PANTHER" id="PTHR46124">
    <property type="entry name" value="D-AMINOACYL-TRNA DEACYLASE"/>
    <property type="match status" value="1"/>
</dbReference>
<dbReference type="Gene3D" id="3.20.20.140">
    <property type="entry name" value="Metal-dependent hydrolases"/>
    <property type="match status" value="1"/>
</dbReference>
<keyword evidence="2 4" id="KW-0479">Metal-binding</keyword>
<feature type="binding site" evidence="4">
    <location>
        <position position="130"/>
    </location>
    <ligand>
        <name>a divalent metal cation</name>
        <dbReference type="ChEBI" id="CHEBI:60240"/>
        <label>2</label>
    </ligand>
</feature>
<dbReference type="AlphaFoldDB" id="A0A127M5J5"/>
<feature type="binding site" evidence="4">
    <location>
        <position position="6"/>
    </location>
    <ligand>
        <name>a divalent metal cation</name>
        <dbReference type="ChEBI" id="CHEBI:60240"/>
        <label>1</label>
    </ligand>
</feature>
<dbReference type="PROSITE" id="PS01091">
    <property type="entry name" value="TATD_3"/>
    <property type="match status" value="1"/>
</dbReference>
<dbReference type="GO" id="GO:0005829">
    <property type="term" value="C:cytosol"/>
    <property type="evidence" value="ECO:0007669"/>
    <property type="project" value="TreeGrafter"/>
</dbReference>
<dbReference type="KEGG" id="zal:AZF00_09485"/>
<dbReference type="SUPFAM" id="SSF51556">
    <property type="entry name" value="Metallo-dependent hydrolases"/>
    <property type="match status" value="1"/>
</dbReference>
<dbReference type="InterPro" id="IPR018228">
    <property type="entry name" value="DNase_TatD-rel_CS"/>
</dbReference>
<dbReference type="InterPro" id="IPR001130">
    <property type="entry name" value="TatD-like"/>
</dbReference>
<dbReference type="PIRSF" id="PIRSF005902">
    <property type="entry name" value="DNase_TatD"/>
    <property type="match status" value="1"/>
</dbReference>
<dbReference type="GO" id="GO:0016788">
    <property type="term" value="F:hydrolase activity, acting on ester bonds"/>
    <property type="evidence" value="ECO:0007669"/>
    <property type="project" value="InterPro"/>
</dbReference>
<feature type="binding site" evidence="4">
    <location>
        <position position="205"/>
    </location>
    <ligand>
        <name>a divalent metal cation</name>
        <dbReference type="ChEBI" id="CHEBI:60240"/>
        <label>1</label>
    </ligand>
</feature>
<evidence type="ECO:0000313" key="5">
    <source>
        <dbReference type="EMBL" id="AMO68518.1"/>
    </source>
</evidence>
<dbReference type="PANTHER" id="PTHR46124:SF2">
    <property type="entry name" value="D-AMINOACYL-TRNA DEACYLASE"/>
    <property type="match status" value="1"/>
</dbReference>
<keyword evidence="3 5" id="KW-0378">Hydrolase</keyword>
<evidence type="ECO:0000256" key="2">
    <source>
        <dbReference type="ARBA" id="ARBA00022723"/>
    </source>
</evidence>
<dbReference type="Pfam" id="PF01026">
    <property type="entry name" value="TatD_DNase"/>
    <property type="match status" value="1"/>
</dbReference>
<dbReference type="GO" id="GO:0046872">
    <property type="term" value="F:metal ion binding"/>
    <property type="evidence" value="ECO:0007669"/>
    <property type="project" value="UniProtKB-KW"/>
</dbReference>